<sequence>MFLRFFGVVCICLSSCAYASKETLSLTILSYNADVTTVLLYKSILEEMSGQLEHYDFDLTVTDAEHLDQSVAQGAFDFALLDPVHFLQFRSAGLLGGNLATLRRGYQDTSTSLLGGVIFTRREVKNVGLENISQSSVAATSPSYLENYIAQIYELKSLGYSYPARQDLVLYETPEQVVKAVLEGKQEVGFVRTGVIERLVEQKQLNMNDVRVLNAQSLSGYPFVVSTRLYPEWGFVANAKVSSEVARAISNALLSLTAGGVSSKKYGIYGFVPSLSYMPVEEVLTELSLSPYENKQLSWVDLFKEYAFYFLLTCVVVLALIYLSWHTYRQNQHLTRLVRKEKLAQAMLSESNQQLDRLLSSSPAVIYSLDPEHYQITYVSSNCFQLYHKYAKDVRKTHNWWQNAIHYEDLEHTLATFRKWRANGFQGTLVFSYRLVRDEDWIWVEDRIQALRNDLGEVTLLVGAHSDITKRHLNEEQLELWASVFANAREGIAITNPNGSILDVNAAFSRITGYKRNEILGQNPRILNSGRQSKEFYQEMWQQILSAGFWEGEIWNKRKDGSIYAQNLTVVSVNDSEGDVSHYISLFSDITRQKKNEEQLEHIAYFDALTGLPNRTNLTHSLDIKIHNSALYGTKFALSFLDLDGFKEVNDTFGHETGDLLLVNVAKRMRTTLGDESIVSRFGGDEFVLLLPILDDTSEVEEKLRRLLVALSDPFKVSGVTLHISASIGVTYYPQRRMIEADQLIRQADQAMYQAKISGRNRLKAFDSSQEDILVEQHRFYEELQDAYDQNQFCLYYQPKINMQTRDVIGFEALIRWQHPTQGVLPPASFLPAMTNQSLELKVGFWVIQEALNQMQAWLDQGIDQGVSVNLAGYQLQQPDFIPELRTLIQQYPPSVTRGLELEILETSAIEDLATVSGVIEACKEMGIKMSLDDFGTGYSTLSHLKELSVDMLKIDHGFVRDMLDDSSDFAIIKGVIGFADAFSLQVIAEGVETPEHEARLISLGCHLGQGFYISPPMPADQVPQWYYQWNSDKE</sequence>
<dbReference type="PROSITE" id="PS50112">
    <property type="entry name" value="PAS"/>
    <property type="match status" value="1"/>
</dbReference>
<dbReference type="Pfam" id="PF13426">
    <property type="entry name" value="PAS_9"/>
    <property type="match status" value="1"/>
</dbReference>
<feature type="domain" description="PAC" evidence="4">
    <location>
        <begin position="423"/>
        <end position="480"/>
    </location>
</feature>
<dbReference type="Proteomes" id="UP000598488">
    <property type="component" value="Unassembled WGS sequence"/>
</dbReference>
<dbReference type="PROSITE" id="PS50113">
    <property type="entry name" value="PAC"/>
    <property type="match status" value="2"/>
</dbReference>
<dbReference type="SUPFAM" id="SSF53850">
    <property type="entry name" value="Periplasmic binding protein-like II"/>
    <property type="match status" value="1"/>
</dbReference>
<evidence type="ECO:0000256" key="1">
    <source>
        <dbReference type="SAM" id="Phobius"/>
    </source>
</evidence>
<dbReference type="InterPro" id="IPR001633">
    <property type="entry name" value="EAL_dom"/>
</dbReference>
<dbReference type="EMBL" id="JAEMUH010000007">
    <property type="protein sequence ID" value="MBJ7550796.1"/>
    <property type="molecule type" value="Genomic_DNA"/>
</dbReference>
<dbReference type="PANTHER" id="PTHR44757">
    <property type="entry name" value="DIGUANYLATE CYCLASE DGCP"/>
    <property type="match status" value="1"/>
</dbReference>
<evidence type="ECO:0000256" key="2">
    <source>
        <dbReference type="SAM" id="SignalP"/>
    </source>
</evidence>
<dbReference type="CDD" id="cd01949">
    <property type="entry name" value="GGDEF"/>
    <property type="match status" value="1"/>
</dbReference>
<dbReference type="PANTHER" id="PTHR44757:SF2">
    <property type="entry name" value="BIOFILM ARCHITECTURE MAINTENANCE PROTEIN MBAA"/>
    <property type="match status" value="1"/>
</dbReference>
<dbReference type="Gene3D" id="3.30.450.20">
    <property type="entry name" value="PAS domain"/>
    <property type="match status" value="2"/>
</dbReference>
<dbReference type="Pfam" id="PF00990">
    <property type="entry name" value="GGDEF"/>
    <property type="match status" value="1"/>
</dbReference>
<keyword evidence="1" id="KW-1133">Transmembrane helix</keyword>
<dbReference type="Gene3D" id="3.40.190.10">
    <property type="entry name" value="Periplasmic binding protein-like II"/>
    <property type="match status" value="1"/>
</dbReference>
<dbReference type="SMART" id="SM00052">
    <property type="entry name" value="EAL"/>
    <property type="match status" value="1"/>
</dbReference>
<dbReference type="InterPro" id="IPR035919">
    <property type="entry name" value="EAL_sf"/>
</dbReference>
<dbReference type="InterPro" id="IPR013655">
    <property type="entry name" value="PAS_fold_3"/>
</dbReference>
<feature type="domain" description="EAL" evidence="5">
    <location>
        <begin position="777"/>
        <end position="1031"/>
    </location>
</feature>
<comment type="caution">
    <text evidence="7">The sequence shown here is derived from an EMBL/GenBank/DDBJ whole genome shotgun (WGS) entry which is preliminary data.</text>
</comment>
<dbReference type="Gene3D" id="3.20.20.450">
    <property type="entry name" value="EAL domain"/>
    <property type="match status" value="1"/>
</dbReference>
<keyword evidence="2" id="KW-0732">Signal</keyword>
<dbReference type="InterPro" id="IPR052155">
    <property type="entry name" value="Biofilm_reg_signaling"/>
</dbReference>
<reference evidence="7 8" key="1">
    <citation type="submission" date="2020-12" db="EMBL/GenBank/DDBJ databases">
        <title>Comparative genome analysis of fungal antagonists Marinomonas ostreistagni 398 and M. spartinae 468.</title>
        <authorList>
            <person name="Fields J.L."/>
            <person name="Mavrodi O.V."/>
            <person name="Biber P.D."/>
            <person name="Indest K.J."/>
            <person name="Mavrodi D.V."/>
        </authorList>
    </citation>
    <scope>NUCLEOTIDE SEQUENCE [LARGE SCALE GENOMIC DNA]</scope>
    <source>
        <strain evidence="7 8">USM7</strain>
    </source>
</reference>
<dbReference type="SUPFAM" id="SSF55073">
    <property type="entry name" value="Nucleotide cyclase"/>
    <property type="match status" value="1"/>
</dbReference>
<dbReference type="SMART" id="SM00086">
    <property type="entry name" value="PAC"/>
    <property type="match status" value="2"/>
</dbReference>
<feature type="domain" description="GGDEF" evidence="6">
    <location>
        <begin position="634"/>
        <end position="768"/>
    </location>
</feature>
<dbReference type="Gene3D" id="3.30.70.270">
    <property type="match status" value="1"/>
</dbReference>
<evidence type="ECO:0000259" key="6">
    <source>
        <dbReference type="PROSITE" id="PS50887"/>
    </source>
</evidence>
<keyword evidence="1" id="KW-0472">Membrane</keyword>
<dbReference type="SUPFAM" id="SSF141868">
    <property type="entry name" value="EAL domain-like"/>
    <property type="match status" value="1"/>
</dbReference>
<dbReference type="RefSeq" id="WP_199462406.1">
    <property type="nucleotide sequence ID" value="NZ_JAEMUH010000007.1"/>
</dbReference>
<dbReference type="InterPro" id="IPR000700">
    <property type="entry name" value="PAS-assoc_C"/>
</dbReference>
<keyword evidence="8" id="KW-1185">Reference proteome</keyword>
<dbReference type="NCBIfam" id="TIGR00254">
    <property type="entry name" value="GGDEF"/>
    <property type="match status" value="1"/>
</dbReference>
<dbReference type="Pfam" id="PF12974">
    <property type="entry name" value="Phosphonate-bd"/>
    <property type="match status" value="1"/>
</dbReference>
<feature type="signal peptide" evidence="2">
    <location>
        <begin position="1"/>
        <end position="19"/>
    </location>
</feature>
<name>A0ABS0ZAV9_9GAMM</name>
<accession>A0ABS0ZAV9</accession>
<feature type="transmembrane region" description="Helical" evidence="1">
    <location>
        <begin position="306"/>
        <end position="325"/>
    </location>
</feature>
<keyword evidence="1" id="KW-0812">Transmembrane</keyword>
<evidence type="ECO:0000313" key="8">
    <source>
        <dbReference type="Proteomes" id="UP000598488"/>
    </source>
</evidence>
<dbReference type="InterPro" id="IPR043128">
    <property type="entry name" value="Rev_trsase/Diguanyl_cyclase"/>
</dbReference>
<dbReference type="SMART" id="SM00091">
    <property type="entry name" value="PAS"/>
    <property type="match status" value="2"/>
</dbReference>
<dbReference type="InterPro" id="IPR000160">
    <property type="entry name" value="GGDEF_dom"/>
</dbReference>
<proteinExistence type="predicted"/>
<dbReference type="InterPro" id="IPR000014">
    <property type="entry name" value="PAS"/>
</dbReference>
<feature type="chain" id="PRO_5045794266" evidence="2">
    <location>
        <begin position="20"/>
        <end position="1035"/>
    </location>
</feature>
<dbReference type="CDD" id="cd00130">
    <property type="entry name" value="PAS"/>
    <property type="match status" value="2"/>
</dbReference>
<dbReference type="InterPro" id="IPR029787">
    <property type="entry name" value="Nucleotide_cyclase"/>
</dbReference>
<dbReference type="Pfam" id="PF00563">
    <property type="entry name" value="EAL"/>
    <property type="match status" value="1"/>
</dbReference>
<dbReference type="CDD" id="cd01948">
    <property type="entry name" value="EAL"/>
    <property type="match status" value="1"/>
</dbReference>
<dbReference type="NCBIfam" id="TIGR00229">
    <property type="entry name" value="sensory_box"/>
    <property type="match status" value="2"/>
</dbReference>
<evidence type="ECO:0000259" key="3">
    <source>
        <dbReference type="PROSITE" id="PS50112"/>
    </source>
</evidence>
<dbReference type="PROSITE" id="PS50883">
    <property type="entry name" value="EAL"/>
    <property type="match status" value="1"/>
</dbReference>
<evidence type="ECO:0000259" key="5">
    <source>
        <dbReference type="PROSITE" id="PS50883"/>
    </source>
</evidence>
<evidence type="ECO:0000259" key="4">
    <source>
        <dbReference type="PROSITE" id="PS50113"/>
    </source>
</evidence>
<gene>
    <name evidence="7" type="ORF">JHD44_08895</name>
</gene>
<dbReference type="InterPro" id="IPR035965">
    <property type="entry name" value="PAS-like_dom_sf"/>
</dbReference>
<organism evidence="7 8">
    <name type="scientific">Marinomonas ostreistagni</name>
    <dbReference type="NCBI Taxonomy" id="359209"/>
    <lineage>
        <taxon>Bacteria</taxon>
        <taxon>Pseudomonadati</taxon>
        <taxon>Pseudomonadota</taxon>
        <taxon>Gammaproteobacteria</taxon>
        <taxon>Oceanospirillales</taxon>
        <taxon>Oceanospirillaceae</taxon>
        <taxon>Marinomonas</taxon>
    </lineage>
</organism>
<dbReference type="PROSITE" id="PS50887">
    <property type="entry name" value="GGDEF"/>
    <property type="match status" value="1"/>
</dbReference>
<dbReference type="SMART" id="SM00267">
    <property type="entry name" value="GGDEF"/>
    <property type="match status" value="1"/>
</dbReference>
<dbReference type="InterPro" id="IPR001610">
    <property type="entry name" value="PAC"/>
</dbReference>
<protein>
    <submittedName>
        <fullName evidence="7">EAL domain-containing protein</fullName>
    </submittedName>
</protein>
<feature type="domain" description="PAS" evidence="3">
    <location>
        <begin position="477"/>
        <end position="548"/>
    </location>
</feature>
<dbReference type="SUPFAM" id="SSF55785">
    <property type="entry name" value="PYP-like sensor domain (PAS domain)"/>
    <property type="match status" value="2"/>
</dbReference>
<feature type="domain" description="PAC" evidence="4">
    <location>
        <begin position="550"/>
        <end position="602"/>
    </location>
</feature>
<evidence type="ECO:0000313" key="7">
    <source>
        <dbReference type="EMBL" id="MBJ7550796.1"/>
    </source>
</evidence>
<dbReference type="Pfam" id="PF08447">
    <property type="entry name" value="PAS_3"/>
    <property type="match status" value="1"/>
</dbReference>